<dbReference type="InterPro" id="IPR050131">
    <property type="entry name" value="Peptidase_S8_subtilisin-like"/>
</dbReference>
<evidence type="ECO:0000313" key="11">
    <source>
        <dbReference type="Proteomes" id="UP000829685"/>
    </source>
</evidence>
<dbReference type="Pfam" id="PF05922">
    <property type="entry name" value="Inhibitor_I9"/>
    <property type="match status" value="1"/>
</dbReference>
<evidence type="ECO:0000256" key="2">
    <source>
        <dbReference type="ARBA" id="ARBA00022670"/>
    </source>
</evidence>
<dbReference type="PROSITE" id="PS51892">
    <property type="entry name" value="SUBTILASE"/>
    <property type="match status" value="1"/>
</dbReference>
<feature type="active site" description="Charge relay system" evidence="6">
    <location>
        <position position="157"/>
    </location>
</feature>
<keyword evidence="5 6" id="KW-0720">Serine protease</keyword>
<dbReference type="Proteomes" id="UP000829685">
    <property type="component" value="Unassembled WGS sequence"/>
</dbReference>
<organism evidence="10 11">
    <name type="scientific">Neoarthrinium moseri</name>
    <dbReference type="NCBI Taxonomy" id="1658444"/>
    <lineage>
        <taxon>Eukaryota</taxon>
        <taxon>Fungi</taxon>
        <taxon>Dikarya</taxon>
        <taxon>Ascomycota</taxon>
        <taxon>Pezizomycotina</taxon>
        <taxon>Sordariomycetes</taxon>
        <taxon>Xylariomycetidae</taxon>
        <taxon>Amphisphaeriales</taxon>
        <taxon>Apiosporaceae</taxon>
        <taxon>Neoarthrinium</taxon>
    </lineage>
</organism>
<dbReference type="AlphaFoldDB" id="A0A9P9WH34"/>
<dbReference type="InterPro" id="IPR034193">
    <property type="entry name" value="PCSK9_ProteinaseK-like"/>
</dbReference>
<evidence type="ECO:0000256" key="5">
    <source>
        <dbReference type="ARBA" id="ARBA00022825"/>
    </source>
</evidence>
<keyword evidence="4 6" id="KW-0378">Hydrolase</keyword>
<evidence type="ECO:0000256" key="3">
    <source>
        <dbReference type="ARBA" id="ARBA00022729"/>
    </source>
</evidence>
<feature type="domain" description="Peptidase S8/S53" evidence="8">
    <location>
        <begin position="155"/>
        <end position="383"/>
    </location>
</feature>
<feature type="chain" id="PRO_5040146247" evidence="7">
    <location>
        <begin position="18"/>
        <end position="402"/>
    </location>
</feature>
<dbReference type="InterPro" id="IPR015500">
    <property type="entry name" value="Peptidase_S8_subtilisin-rel"/>
</dbReference>
<feature type="signal peptide" evidence="7">
    <location>
        <begin position="1"/>
        <end position="17"/>
    </location>
</feature>
<dbReference type="Gene3D" id="3.40.50.200">
    <property type="entry name" value="Peptidase S8/S53 domain"/>
    <property type="match status" value="1"/>
</dbReference>
<dbReference type="Pfam" id="PF00082">
    <property type="entry name" value="Peptidase_S8"/>
    <property type="match status" value="1"/>
</dbReference>
<dbReference type="SUPFAM" id="SSF52743">
    <property type="entry name" value="Subtilisin-like"/>
    <property type="match status" value="1"/>
</dbReference>
<dbReference type="FunFam" id="3.40.50.200:FF:000007">
    <property type="entry name" value="Subtilisin-like serine protease"/>
    <property type="match status" value="1"/>
</dbReference>
<evidence type="ECO:0000256" key="6">
    <source>
        <dbReference type="PROSITE-ProRule" id="PRU01240"/>
    </source>
</evidence>
<keyword evidence="11" id="KW-1185">Reference proteome</keyword>
<dbReference type="PROSITE" id="PS00138">
    <property type="entry name" value="SUBTILASE_SER"/>
    <property type="match status" value="1"/>
</dbReference>
<dbReference type="PANTHER" id="PTHR43806">
    <property type="entry name" value="PEPTIDASE S8"/>
    <property type="match status" value="1"/>
</dbReference>
<name>A0A9P9WH34_9PEZI</name>
<comment type="similarity">
    <text evidence="1 6">Belongs to the peptidase S8 family.</text>
</comment>
<dbReference type="GO" id="GO:0006508">
    <property type="term" value="P:proteolysis"/>
    <property type="evidence" value="ECO:0007669"/>
    <property type="project" value="UniProtKB-KW"/>
</dbReference>
<keyword evidence="3 7" id="KW-0732">Signal</keyword>
<feature type="active site" description="Charge relay system" evidence="6">
    <location>
        <position position="189"/>
    </location>
</feature>
<evidence type="ECO:0000313" key="10">
    <source>
        <dbReference type="EMBL" id="KAI1862965.1"/>
    </source>
</evidence>
<dbReference type="EMBL" id="JAFIMR010000026">
    <property type="protein sequence ID" value="KAI1862965.1"/>
    <property type="molecule type" value="Genomic_DNA"/>
</dbReference>
<reference evidence="10" key="1">
    <citation type="submission" date="2021-03" db="EMBL/GenBank/DDBJ databases">
        <title>Revisited historic fungal species revealed as producer of novel bioactive compounds through whole genome sequencing and comparative genomics.</title>
        <authorList>
            <person name="Vignolle G.A."/>
            <person name="Hochenegger N."/>
            <person name="Mach R.L."/>
            <person name="Mach-Aigner A.R."/>
            <person name="Javad Rahimi M."/>
            <person name="Salim K.A."/>
            <person name="Chan C.M."/>
            <person name="Lim L.B.L."/>
            <person name="Cai F."/>
            <person name="Druzhinina I.S."/>
            <person name="U'Ren J.M."/>
            <person name="Derntl C."/>
        </authorList>
    </citation>
    <scope>NUCLEOTIDE SEQUENCE</scope>
    <source>
        <strain evidence="10">TUCIM 5799</strain>
    </source>
</reference>
<feature type="active site" description="Charge relay system" evidence="6">
    <location>
        <position position="346"/>
    </location>
</feature>
<dbReference type="InterPro" id="IPR010259">
    <property type="entry name" value="S8pro/Inhibitor_I9"/>
</dbReference>
<dbReference type="CDD" id="cd04077">
    <property type="entry name" value="Peptidases_S8_PCSK9_ProteinaseK_like"/>
    <property type="match status" value="1"/>
</dbReference>
<gene>
    <name evidence="10" type="ORF">JX265_009011</name>
</gene>
<evidence type="ECO:0000259" key="8">
    <source>
        <dbReference type="Pfam" id="PF00082"/>
    </source>
</evidence>
<keyword evidence="2 6" id="KW-0645">Protease</keyword>
<dbReference type="GO" id="GO:0004252">
    <property type="term" value="F:serine-type endopeptidase activity"/>
    <property type="evidence" value="ECO:0007669"/>
    <property type="project" value="UniProtKB-UniRule"/>
</dbReference>
<sequence length="402" mass="42428">MKFYKLFLAVQLPLVLARAPLLMRADNDSVPHNYIITLRPHHTATNARTLLKTAIAKKLAGTKHQGILRTFGNIDGLTALHVDCDPNTLEAIRNHPSVQSVHQDGFVHGQFVIPRIEPRDDLVAGPTWGLGRISHRDPGVIGYDFKQPPHTRLYVLDTGVRITHKEFGSRAVWGANFVDGSPNNDENGHGTHIAATAAGNTVGVDNSTTIVAVKCLDKNSVGTWSGILAAIDWAVGDAQSRSIITRSVINMSIGGPTFPPLDDMVAKANAAGMTIVVAASNYGADASGYSPARSPAVITVAAIDRTDTRPSWSNYGSSVTVFAPGVDISSAWLSSDSAYATLSGTSMASPHVAGLATYLMSREGLAGPVAVRRRMVQLATNGRVIGADGSPNLIAYNGAGGP</sequence>
<protein>
    <submittedName>
        <fullName evidence="10">Uncharacterized protein</fullName>
    </submittedName>
</protein>
<dbReference type="SUPFAM" id="SSF54897">
    <property type="entry name" value="Protease propeptides/inhibitors"/>
    <property type="match status" value="1"/>
</dbReference>
<dbReference type="InterPro" id="IPR000209">
    <property type="entry name" value="Peptidase_S8/S53_dom"/>
</dbReference>
<accession>A0A9P9WH34</accession>
<dbReference type="GO" id="GO:0005576">
    <property type="term" value="C:extracellular region"/>
    <property type="evidence" value="ECO:0007669"/>
    <property type="project" value="UniProtKB-ARBA"/>
</dbReference>
<dbReference type="InterPro" id="IPR023828">
    <property type="entry name" value="Peptidase_S8_Ser-AS"/>
</dbReference>
<evidence type="ECO:0000259" key="9">
    <source>
        <dbReference type="Pfam" id="PF05922"/>
    </source>
</evidence>
<evidence type="ECO:0000256" key="4">
    <source>
        <dbReference type="ARBA" id="ARBA00022801"/>
    </source>
</evidence>
<comment type="caution">
    <text evidence="10">The sequence shown here is derived from an EMBL/GenBank/DDBJ whole genome shotgun (WGS) entry which is preliminary data.</text>
</comment>
<proteinExistence type="inferred from homology"/>
<evidence type="ECO:0000256" key="7">
    <source>
        <dbReference type="SAM" id="SignalP"/>
    </source>
</evidence>
<evidence type="ECO:0000256" key="1">
    <source>
        <dbReference type="ARBA" id="ARBA00011073"/>
    </source>
</evidence>
<dbReference type="PANTHER" id="PTHR43806:SF58">
    <property type="entry name" value="ALKALINE PROTEASE 1-RELATED"/>
    <property type="match status" value="1"/>
</dbReference>
<feature type="domain" description="Inhibitor I9" evidence="9">
    <location>
        <begin position="34"/>
        <end position="108"/>
    </location>
</feature>
<dbReference type="PRINTS" id="PR00723">
    <property type="entry name" value="SUBTILISIN"/>
</dbReference>
<dbReference type="InterPro" id="IPR036852">
    <property type="entry name" value="Peptidase_S8/S53_dom_sf"/>
</dbReference>